<gene>
    <name evidence="1" type="ORF">METZ01_LOCUS395516</name>
</gene>
<organism evidence="1">
    <name type="scientific">marine metagenome</name>
    <dbReference type="NCBI Taxonomy" id="408172"/>
    <lineage>
        <taxon>unclassified sequences</taxon>
        <taxon>metagenomes</taxon>
        <taxon>ecological metagenomes</taxon>
    </lineage>
</organism>
<proteinExistence type="predicted"/>
<reference evidence="1" key="1">
    <citation type="submission" date="2018-05" db="EMBL/GenBank/DDBJ databases">
        <authorList>
            <person name="Lanie J.A."/>
            <person name="Ng W.-L."/>
            <person name="Kazmierczak K.M."/>
            <person name="Andrzejewski T.M."/>
            <person name="Davidsen T.M."/>
            <person name="Wayne K.J."/>
            <person name="Tettelin H."/>
            <person name="Glass J.I."/>
            <person name="Rusch D."/>
            <person name="Podicherti R."/>
            <person name="Tsui H.-C.T."/>
            <person name="Winkler M.E."/>
        </authorList>
    </citation>
    <scope>NUCLEOTIDE SEQUENCE</scope>
</reference>
<sequence length="30" mass="3496">MRASWILRNDRTELTTPIRTIINIAAIVTR</sequence>
<protein>
    <submittedName>
        <fullName evidence="1">Uncharacterized protein</fullName>
    </submittedName>
</protein>
<name>A0A382V840_9ZZZZ</name>
<feature type="non-terminal residue" evidence="1">
    <location>
        <position position="30"/>
    </location>
</feature>
<evidence type="ECO:0000313" key="1">
    <source>
        <dbReference type="EMBL" id="SVD42662.1"/>
    </source>
</evidence>
<accession>A0A382V840</accession>
<dbReference type="EMBL" id="UINC01149914">
    <property type="protein sequence ID" value="SVD42662.1"/>
    <property type="molecule type" value="Genomic_DNA"/>
</dbReference>
<dbReference type="AlphaFoldDB" id="A0A382V840"/>